<sequence length="60" mass="6661">MTEELKGQKTLQTIKSVLSNDAPSIQDKEDANGLANLGYKQEFDRNYGFLSTFSFALSIS</sequence>
<comment type="caution">
    <text evidence="1">The sequence shown here is derived from an EMBL/GenBank/DDBJ whole genome shotgun (WGS) entry which is preliminary data.</text>
</comment>
<name>A0A099NRT9_PICKU</name>
<evidence type="ECO:0000313" key="1">
    <source>
        <dbReference type="EMBL" id="KGK35280.1"/>
    </source>
</evidence>
<organism evidence="1 2">
    <name type="scientific">Pichia kudriavzevii</name>
    <name type="common">Yeast</name>
    <name type="synonym">Issatchenkia orientalis</name>
    <dbReference type="NCBI Taxonomy" id="4909"/>
    <lineage>
        <taxon>Eukaryota</taxon>
        <taxon>Fungi</taxon>
        <taxon>Dikarya</taxon>
        <taxon>Ascomycota</taxon>
        <taxon>Saccharomycotina</taxon>
        <taxon>Pichiomycetes</taxon>
        <taxon>Pichiales</taxon>
        <taxon>Pichiaceae</taxon>
        <taxon>Pichia</taxon>
    </lineage>
</organism>
<dbReference type="Proteomes" id="UP000029867">
    <property type="component" value="Unassembled WGS sequence"/>
</dbReference>
<dbReference type="VEuPathDB" id="FungiDB:C5L36_0A01460"/>
<gene>
    <name evidence="1" type="ORF">JL09_g5570</name>
</gene>
<dbReference type="EMBL" id="JQFK01000794">
    <property type="protein sequence ID" value="KGK35280.1"/>
    <property type="molecule type" value="Genomic_DNA"/>
</dbReference>
<dbReference type="AlphaFoldDB" id="A0A099NRT9"/>
<feature type="non-terminal residue" evidence="1">
    <location>
        <position position="60"/>
    </location>
</feature>
<dbReference type="HOGENOM" id="CLU_2948079_0_0_1"/>
<evidence type="ECO:0000313" key="2">
    <source>
        <dbReference type="Proteomes" id="UP000029867"/>
    </source>
</evidence>
<proteinExistence type="predicted"/>
<accession>A0A099NRT9</accession>
<reference evidence="2" key="1">
    <citation type="journal article" date="2014" name="Microb. Cell Fact.">
        <title>Exploiting Issatchenkia orientalis SD108 for succinic acid production.</title>
        <authorList>
            <person name="Xiao H."/>
            <person name="Shao Z."/>
            <person name="Jiang Y."/>
            <person name="Dole S."/>
            <person name="Zhao H."/>
        </authorList>
    </citation>
    <scope>NUCLEOTIDE SEQUENCE [LARGE SCALE GENOMIC DNA]</scope>
    <source>
        <strain evidence="2">SD108</strain>
    </source>
</reference>
<protein>
    <submittedName>
        <fullName evidence="1">Uncharacterized protein</fullName>
    </submittedName>
</protein>